<evidence type="ECO:0000313" key="2">
    <source>
        <dbReference type="Proteomes" id="UP001408356"/>
    </source>
</evidence>
<sequence>MPSVRLAHSLVTAYRQPVAHAIKNFVHYLSNRFGVIADLKVDLGEIEVQRLARASLWDERRLRLELEVEERRTTSIGLPYRGTVDYASFIPIVVRLCSSSLEA</sequence>
<accession>A0ABR2UGA4</accession>
<keyword evidence="2" id="KW-1185">Reference proteome</keyword>
<protein>
    <submittedName>
        <fullName evidence="1">Uncharacterized protein</fullName>
    </submittedName>
</protein>
<dbReference type="EMBL" id="JARVKF010000438">
    <property type="protein sequence ID" value="KAK9413577.1"/>
    <property type="molecule type" value="Genomic_DNA"/>
</dbReference>
<proteinExistence type="predicted"/>
<comment type="caution">
    <text evidence="1">The sequence shown here is derived from an EMBL/GenBank/DDBJ whole genome shotgun (WGS) entry which is preliminary data.</text>
</comment>
<reference evidence="1 2" key="1">
    <citation type="journal article" date="2024" name="J. Plant Pathol.">
        <title>Sequence and assembly of the genome of Seiridium unicorne, isolate CBS 538.82, causal agent of cypress canker disease.</title>
        <authorList>
            <person name="Scali E."/>
            <person name="Rocca G.D."/>
            <person name="Danti R."/>
            <person name="Garbelotto M."/>
            <person name="Barberini S."/>
            <person name="Baroncelli R."/>
            <person name="Emiliani G."/>
        </authorList>
    </citation>
    <scope>NUCLEOTIDE SEQUENCE [LARGE SCALE GENOMIC DNA]</scope>
    <source>
        <strain evidence="1 2">BM-138-508</strain>
    </source>
</reference>
<organism evidence="1 2">
    <name type="scientific">Seiridium unicorne</name>
    <dbReference type="NCBI Taxonomy" id="138068"/>
    <lineage>
        <taxon>Eukaryota</taxon>
        <taxon>Fungi</taxon>
        <taxon>Dikarya</taxon>
        <taxon>Ascomycota</taxon>
        <taxon>Pezizomycotina</taxon>
        <taxon>Sordariomycetes</taxon>
        <taxon>Xylariomycetidae</taxon>
        <taxon>Amphisphaeriales</taxon>
        <taxon>Sporocadaceae</taxon>
        <taxon>Seiridium</taxon>
    </lineage>
</organism>
<dbReference type="Proteomes" id="UP001408356">
    <property type="component" value="Unassembled WGS sequence"/>
</dbReference>
<name>A0ABR2UGA4_9PEZI</name>
<gene>
    <name evidence="1" type="ORF">SUNI508_11899</name>
</gene>
<evidence type="ECO:0000313" key="1">
    <source>
        <dbReference type="EMBL" id="KAK9413577.1"/>
    </source>
</evidence>